<dbReference type="Proteomes" id="UP001254759">
    <property type="component" value="Unassembled WGS sequence"/>
</dbReference>
<comment type="caution">
    <text evidence="8">The sequence shown here is derived from an EMBL/GenBank/DDBJ whole genome shotgun (WGS) entry which is preliminary data.</text>
</comment>
<dbReference type="NCBIfam" id="NF004363">
    <property type="entry name" value="PRK05738.2-4"/>
    <property type="match status" value="1"/>
</dbReference>
<dbReference type="NCBIfam" id="NF004359">
    <property type="entry name" value="PRK05738.1-3"/>
    <property type="match status" value="1"/>
</dbReference>
<keyword evidence="4 6" id="KW-0689">Ribosomal protein</keyword>
<dbReference type="SUPFAM" id="SSF54189">
    <property type="entry name" value="Ribosomal proteins S24e, L23 and L15e"/>
    <property type="match status" value="1"/>
</dbReference>
<evidence type="ECO:0000256" key="7">
    <source>
        <dbReference type="RuleBase" id="RU003934"/>
    </source>
</evidence>
<organism evidence="8 9">
    <name type="scientific">Pseudoxanthomonas sacheonensis</name>
    <dbReference type="NCBI Taxonomy" id="443615"/>
    <lineage>
        <taxon>Bacteria</taxon>
        <taxon>Pseudomonadati</taxon>
        <taxon>Pseudomonadota</taxon>
        <taxon>Gammaproteobacteria</taxon>
        <taxon>Lysobacterales</taxon>
        <taxon>Lysobacteraceae</taxon>
        <taxon>Pseudoxanthomonas</taxon>
    </lineage>
</organism>
<evidence type="ECO:0000256" key="3">
    <source>
        <dbReference type="ARBA" id="ARBA00022884"/>
    </source>
</evidence>
<dbReference type="Gene3D" id="3.30.70.330">
    <property type="match status" value="1"/>
</dbReference>
<dbReference type="PANTHER" id="PTHR11620">
    <property type="entry name" value="60S RIBOSOMAL PROTEIN L23A"/>
    <property type="match status" value="1"/>
</dbReference>
<evidence type="ECO:0000256" key="2">
    <source>
        <dbReference type="ARBA" id="ARBA00022730"/>
    </source>
</evidence>
<keyword evidence="2 6" id="KW-0699">rRNA-binding</keyword>
<evidence type="ECO:0000313" key="8">
    <source>
        <dbReference type="EMBL" id="MDR6842617.1"/>
    </source>
</evidence>
<proteinExistence type="inferred from homology"/>
<comment type="subunit">
    <text evidence="6">Part of the 50S ribosomal subunit. Contacts protein L29, and trigger factor when it is bound to the ribosome.</text>
</comment>
<keyword evidence="9" id="KW-1185">Reference proteome</keyword>
<reference evidence="8 9" key="1">
    <citation type="submission" date="2023-07" db="EMBL/GenBank/DDBJ databases">
        <title>Sorghum-associated microbial communities from plants grown in Nebraska, USA.</title>
        <authorList>
            <person name="Schachtman D."/>
        </authorList>
    </citation>
    <scope>NUCLEOTIDE SEQUENCE [LARGE SCALE GENOMIC DNA]</scope>
    <source>
        <strain evidence="8 9">BE107</strain>
    </source>
</reference>
<gene>
    <name evidence="6" type="primary">rplW</name>
    <name evidence="8" type="ORF">J2W94_002911</name>
</gene>
<evidence type="ECO:0000256" key="5">
    <source>
        <dbReference type="ARBA" id="ARBA00023274"/>
    </source>
</evidence>
<evidence type="ECO:0000256" key="1">
    <source>
        <dbReference type="ARBA" id="ARBA00006700"/>
    </source>
</evidence>
<dbReference type="InterPro" id="IPR012677">
    <property type="entry name" value="Nucleotide-bd_a/b_plait_sf"/>
</dbReference>
<dbReference type="EMBL" id="JAVDTT010000003">
    <property type="protein sequence ID" value="MDR6842617.1"/>
    <property type="molecule type" value="Genomic_DNA"/>
</dbReference>
<dbReference type="InterPro" id="IPR013025">
    <property type="entry name" value="Ribosomal_uL23-like"/>
</dbReference>
<dbReference type="RefSeq" id="WP_310094851.1">
    <property type="nucleotide sequence ID" value="NZ_JAVDTT010000003.1"/>
</dbReference>
<comment type="similarity">
    <text evidence="1 6 7">Belongs to the universal ribosomal protein uL23 family.</text>
</comment>
<keyword evidence="3 6" id="KW-0694">RNA-binding</keyword>
<evidence type="ECO:0000256" key="6">
    <source>
        <dbReference type="HAMAP-Rule" id="MF_01369"/>
    </source>
</evidence>
<protein>
    <recommendedName>
        <fullName evidence="6">Large ribosomal subunit protein uL23</fullName>
    </recommendedName>
</protein>
<dbReference type="InterPro" id="IPR012678">
    <property type="entry name" value="Ribosomal_uL23/eL15/eS24_sf"/>
</dbReference>
<dbReference type="Pfam" id="PF00276">
    <property type="entry name" value="Ribosomal_L23"/>
    <property type="match status" value="1"/>
</dbReference>
<evidence type="ECO:0000313" key="9">
    <source>
        <dbReference type="Proteomes" id="UP001254759"/>
    </source>
</evidence>
<dbReference type="PROSITE" id="PS00050">
    <property type="entry name" value="RIBOSOMAL_L23"/>
    <property type="match status" value="1"/>
</dbReference>
<name>A0ABU1RV01_9GAMM</name>
<sequence>MSTTVKFSKEKIFSVLRAPRVSEKTARLQEVSNQYVFEISSTATKAEVKAAVEQLFDVKVEGVNVLNVKGKNKSFRNRTGSRGSWRKAYVRLAEGQAIDVTAKA</sequence>
<dbReference type="InterPro" id="IPR001014">
    <property type="entry name" value="Ribosomal_uL23_CS"/>
</dbReference>
<keyword evidence="5 6" id="KW-0687">Ribonucleoprotein</keyword>
<comment type="function">
    <text evidence="6">One of the early assembly proteins it binds 23S rRNA. One of the proteins that surrounds the polypeptide exit tunnel on the outside of the ribosome. Forms the main docking site for trigger factor binding to the ribosome.</text>
</comment>
<evidence type="ECO:0000256" key="4">
    <source>
        <dbReference type="ARBA" id="ARBA00022980"/>
    </source>
</evidence>
<dbReference type="GO" id="GO:0005840">
    <property type="term" value="C:ribosome"/>
    <property type="evidence" value="ECO:0007669"/>
    <property type="project" value="UniProtKB-KW"/>
</dbReference>
<dbReference type="HAMAP" id="MF_01369_B">
    <property type="entry name" value="Ribosomal_uL23_B"/>
    <property type="match status" value="1"/>
</dbReference>
<accession>A0ABU1RV01</accession>